<dbReference type="Pfam" id="PF22551">
    <property type="entry name" value="TY-Chap1"/>
    <property type="match status" value="1"/>
</dbReference>
<feature type="domain" description="TY-Chap central" evidence="1">
    <location>
        <begin position="15"/>
        <end position="99"/>
    </location>
</feature>
<evidence type="ECO:0000313" key="3">
    <source>
        <dbReference type="Proteomes" id="UP000732377"/>
    </source>
</evidence>
<dbReference type="EMBL" id="PIUK01000619">
    <property type="protein sequence ID" value="MBY6278594.1"/>
    <property type="molecule type" value="Genomic_DNA"/>
</dbReference>
<name>A0A953ID41_SYMTR</name>
<proteinExistence type="predicted"/>
<gene>
    <name evidence="2" type="ORF">CWE10_21140</name>
</gene>
<organism evidence="2 3">
    <name type="scientific">Symbiobacterium thermophilum</name>
    <dbReference type="NCBI Taxonomy" id="2734"/>
    <lineage>
        <taxon>Bacteria</taxon>
        <taxon>Bacillati</taxon>
        <taxon>Bacillota</taxon>
        <taxon>Clostridia</taxon>
        <taxon>Eubacteriales</taxon>
        <taxon>Symbiobacteriaceae</taxon>
        <taxon>Symbiobacterium</taxon>
    </lineage>
</organism>
<dbReference type="AlphaFoldDB" id="A0A953ID41"/>
<dbReference type="Proteomes" id="UP000732377">
    <property type="component" value="Unassembled WGS sequence"/>
</dbReference>
<dbReference type="InterPro" id="IPR054343">
    <property type="entry name" value="TY-Chap_M"/>
</dbReference>
<accession>A0A953ID41</accession>
<reference evidence="2" key="1">
    <citation type="submission" date="2017-11" db="EMBL/GenBank/DDBJ databases">
        <title>Three new genomes from thermophilic consortium.</title>
        <authorList>
            <person name="Quaggio R."/>
            <person name="Amgarten D."/>
            <person name="Setubal J.C."/>
        </authorList>
    </citation>
    <scope>NUCLEOTIDE SEQUENCE</scope>
    <source>
        <strain evidence="2">ZCTH01-B2</strain>
    </source>
</reference>
<evidence type="ECO:0000259" key="1">
    <source>
        <dbReference type="Pfam" id="PF22551"/>
    </source>
</evidence>
<comment type="caution">
    <text evidence="2">The sequence shown here is derived from an EMBL/GenBank/DDBJ whole genome shotgun (WGS) entry which is preliminary data.</text>
</comment>
<protein>
    <recommendedName>
        <fullName evidence="1">TY-Chap central domain-containing protein</fullName>
    </recommendedName>
</protein>
<dbReference type="RefSeq" id="WP_273382253.1">
    <property type="nucleotide sequence ID" value="NZ_PIUK01000619.1"/>
</dbReference>
<evidence type="ECO:0000313" key="2">
    <source>
        <dbReference type="EMBL" id="MBY6278594.1"/>
    </source>
</evidence>
<sequence>MSKAEMYFEYLKEEGYVPHYDSDGDIVFKSEGLTYLLFASEDDEAYFRMSLPNFWKIESEEERQRALAVACRVNAELKVVKIYPVEDNVWASVELLFDPPDGFKPVFSRALRIIRHGVDHFATLMRTPLQ</sequence>